<evidence type="ECO:0000313" key="2">
    <source>
        <dbReference type="Proteomes" id="UP000266673"/>
    </source>
</evidence>
<proteinExistence type="predicted"/>
<reference evidence="1 2" key="1">
    <citation type="submission" date="2018-06" db="EMBL/GenBank/DDBJ databases">
        <title>Comparative genomics reveals the genomic features of Rhizophagus irregularis, R. cerebriforme, R. diaphanum and Gigaspora rosea, and their symbiotic lifestyle signature.</title>
        <authorList>
            <person name="Morin E."/>
            <person name="San Clemente H."/>
            <person name="Chen E.C.H."/>
            <person name="De La Providencia I."/>
            <person name="Hainaut M."/>
            <person name="Kuo A."/>
            <person name="Kohler A."/>
            <person name="Murat C."/>
            <person name="Tang N."/>
            <person name="Roy S."/>
            <person name="Loubradou J."/>
            <person name="Henrissat B."/>
            <person name="Grigoriev I.V."/>
            <person name="Corradi N."/>
            <person name="Roux C."/>
            <person name="Martin F.M."/>
        </authorList>
    </citation>
    <scope>NUCLEOTIDE SEQUENCE [LARGE SCALE GENOMIC DNA]</scope>
    <source>
        <strain evidence="1 2">DAOM 194757</strain>
    </source>
</reference>
<gene>
    <name evidence="1" type="ORF">C2G38_1890302</name>
</gene>
<organism evidence="1 2">
    <name type="scientific">Gigaspora rosea</name>
    <dbReference type="NCBI Taxonomy" id="44941"/>
    <lineage>
        <taxon>Eukaryota</taxon>
        <taxon>Fungi</taxon>
        <taxon>Fungi incertae sedis</taxon>
        <taxon>Mucoromycota</taxon>
        <taxon>Glomeromycotina</taxon>
        <taxon>Glomeromycetes</taxon>
        <taxon>Diversisporales</taxon>
        <taxon>Gigasporaceae</taxon>
        <taxon>Gigaspora</taxon>
    </lineage>
</organism>
<dbReference type="EMBL" id="QKWP01001361">
    <property type="protein sequence ID" value="RIB09554.1"/>
    <property type="molecule type" value="Genomic_DNA"/>
</dbReference>
<feature type="non-terminal residue" evidence="1">
    <location>
        <position position="173"/>
    </location>
</feature>
<dbReference type="Proteomes" id="UP000266673">
    <property type="component" value="Unassembled WGS sequence"/>
</dbReference>
<dbReference type="AlphaFoldDB" id="A0A397UHG5"/>
<dbReference type="OrthoDB" id="3257409at2759"/>
<evidence type="ECO:0000313" key="1">
    <source>
        <dbReference type="EMBL" id="RIB09554.1"/>
    </source>
</evidence>
<sequence length="173" mass="20537">IIRLLKIKVQNNLTDEAFYEITEAVIVKPISLYLIKKKLSSLIPFKPMWTDMCINTCCAYTGDYSNFAECPYCKKERFYNNKHSEARHKFAYFPIIDHLIVQYQDAEQTKNLLYQSEYVSRPEFYHNEEIGNVFDGQRYKDLVQRGYFKEKYDIALLASIDGFQIFKQKTDDC</sequence>
<feature type="non-terminal residue" evidence="1">
    <location>
        <position position="1"/>
    </location>
</feature>
<accession>A0A397UHG5</accession>
<dbReference type="STRING" id="44941.A0A397UHG5"/>
<protein>
    <submittedName>
        <fullName evidence="1">Uncharacterized protein</fullName>
    </submittedName>
</protein>
<keyword evidence="2" id="KW-1185">Reference proteome</keyword>
<name>A0A397UHG5_9GLOM</name>
<comment type="caution">
    <text evidence="1">The sequence shown here is derived from an EMBL/GenBank/DDBJ whole genome shotgun (WGS) entry which is preliminary data.</text>
</comment>